<sequence length="72" mass="7659">MRVADDDGAFSLASSQSPLRIGAVDIAVGRSATITYLLRVGAGPAVEHRHRRSGDGCRPAAGRQPGVRYRVR</sequence>
<keyword evidence="3" id="KW-1185">Reference proteome</keyword>
<evidence type="ECO:0000256" key="1">
    <source>
        <dbReference type="SAM" id="MobiDB-lite"/>
    </source>
</evidence>
<dbReference type="Proteomes" id="UP000716291">
    <property type="component" value="Unassembled WGS sequence"/>
</dbReference>
<evidence type="ECO:0000313" key="2">
    <source>
        <dbReference type="EMBL" id="KAG1273062.1"/>
    </source>
</evidence>
<organism evidence="2 3">
    <name type="scientific">Rhizopus oryzae</name>
    <name type="common">Mucormycosis agent</name>
    <name type="synonym">Rhizopus arrhizus var. delemar</name>
    <dbReference type="NCBI Taxonomy" id="64495"/>
    <lineage>
        <taxon>Eukaryota</taxon>
        <taxon>Fungi</taxon>
        <taxon>Fungi incertae sedis</taxon>
        <taxon>Mucoromycota</taxon>
        <taxon>Mucoromycotina</taxon>
        <taxon>Mucoromycetes</taxon>
        <taxon>Mucorales</taxon>
        <taxon>Mucorineae</taxon>
        <taxon>Rhizopodaceae</taxon>
        <taxon>Rhizopus</taxon>
    </lineage>
</organism>
<protein>
    <submittedName>
        <fullName evidence="2">Uncharacterized protein</fullName>
    </submittedName>
</protein>
<gene>
    <name evidence="2" type="ORF">G6F64_015421</name>
</gene>
<feature type="region of interest" description="Disordered" evidence="1">
    <location>
        <begin position="48"/>
        <end position="72"/>
    </location>
</feature>
<accession>A0A9P7BII1</accession>
<evidence type="ECO:0000313" key="3">
    <source>
        <dbReference type="Proteomes" id="UP000716291"/>
    </source>
</evidence>
<proteinExistence type="predicted"/>
<dbReference type="AlphaFoldDB" id="A0A9P7BII1"/>
<name>A0A9P7BII1_RHIOR</name>
<dbReference type="EMBL" id="JAANQT010013778">
    <property type="protein sequence ID" value="KAG1273062.1"/>
    <property type="molecule type" value="Genomic_DNA"/>
</dbReference>
<reference evidence="2" key="1">
    <citation type="journal article" date="2020" name="Microb. Genom.">
        <title>Genetic diversity of clinical and environmental Mucorales isolates obtained from an investigation of mucormycosis cases among solid organ transplant recipients.</title>
        <authorList>
            <person name="Nguyen M.H."/>
            <person name="Kaul D."/>
            <person name="Muto C."/>
            <person name="Cheng S.J."/>
            <person name="Richter R.A."/>
            <person name="Bruno V.M."/>
            <person name="Liu G."/>
            <person name="Beyhan S."/>
            <person name="Sundermann A.J."/>
            <person name="Mounaud S."/>
            <person name="Pasculle A.W."/>
            <person name="Nierman W.C."/>
            <person name="Driscoll E."/>
            <person name="Cumbie R."/>
            <person name="Clancy C.J."/>
            <person name="Dupont C.L."/>
        </authorList>
    </citation>
    <scope>NUCLEOTIDE SEQUENCE</scope>
    <source>
        <strain evidence="2">GL11</strain>
    </source>
</reference>
<comment type="caution">
    <text evidence="2">The sequence shown here is derived from an EMBL/GenBank/DDBJ whole genome shotgun (WGS) entry which is preliminary data.</text>
</comment>